<dbReference type="Pfam" id="PF12640">
    <property type="entry name" value="UPF0489"/>
    <property type="match status" value="1"/>
</dbReference>
<sequence length="231" mass="27359">MNYYTGFFIDKPIGNNIFSHKERTQKNIYVAPLKNGTLDDVKIGKNIAFCEIEFDKEIKNFGLENFIKYDFNGKDIYIFDNHNHAFYFWIKSLKNKKFKQGIKLIHIDQHKDMREPEEYIKNIEDMEEVFNYTNFKLNVGNFIKPALNIGIFSEVFIMDNLSSFSEEIDEEIVLDIDLDIFSKDMDYIDYNLKVSKIRELISKSNVITIATSPFFINQEYAINVLRDIFKI</sequence>
<evidence type="ECO:0000313" key="2">
    <source>
        <dbReference type="Proteomes" id="UP001222800"/>
    </source>
</evidence>
<keyword evidence="2" id="KW-1185">Reference proteome</keyword>
<dbReference type="Proteomes" id="UP001222800">
    <property type="component" value="Chromosome"/>
</dbReference>
<evidence type="ECO:0000313" key="1">
    <source>
        <dbReference type="EMBL" id="WFD10145.1"/>
    </source>
</evidence>
<proteinExistence type="predicted"/>
<reference evidence="1 2" key="1">
    <citation type="submission" date="2023-03" db="EMBL/GenBank/DDBJ databases">
        <title>Complete genome sequence of Tepidibacter sp. SWIR-1, isolated from a deep-sea hydrothermal vent.</title>
        <authorList>
            <person name="Li X."/>
        </authorList>
    </citation>
    <scope>NUCLEOTIDE SEQUENCE [LARGE SCALE GENOMIC DNA]</scope>
    <source>
        <strain evidence="1 2">SWIR-1</strain>
    </source>
</reference>
<dbReference type="EMBL" id="CP120733">
    <property type="protein sequence ID" value="WFD10145.1"/>
    <property type="molecule type" value="Genomic_DNA"/>
</dbReference>
<dbReference type="RefSeq" id="WP_277732122.1">
    <property type="nucleotide sequence ID" value="NZ_CP120733.1"/>
</dbReference>
<gene>
    <name evidence="1" type="ORF">P4S50_17570</name>
</gene>
<accession>A0ABY8EB43</accession>
<organism evidence="1 2">
    <name type="scientific">Tepidibacter hydrothermalis</name>
    <dbReference type="NCBI Taxonomy" id="3036126"/>
    <lineage>
        <taxon>Bacteria</taxon>
        <taxon>Bacillati</taxon>
        <taxon>Bacillota</taxon>
        <taxon>Clostridia</taxon>
        <taxon>Peptostreptococcales</taxon>
        <taxon>Peptostreptococcaceae</taxon>
        <taxon>Tepidibacter</taxon>
    </lineage>
</organism>
<protein>
    <submittedName>
        <fullName evidence="1">UPF0489 family protein</fullName>
    </submittedName>
</protein>
<dbReference type="InterPro" id="IPR024131">
    <property type="entry name" value="UPF0489"/>
</dbReference>
<name>A0ABY8EB43_9FIRM</name>